<proteinExistence type="inferred from homology"/>
<evidence type="ECO:0000259" key="9">
    <source>
        <dbReference type="SMART" id="SM00244"/>
    </source>
</evidence>
<dbReference type="InterPro" id="IPR050710">
    <property type="entry name" value="Band7/mec-2_domain"/>
</dbReference>
<evidence type="ECO:0000313" key="10">
    <source>
        <dbReference type="EMBL" id="SES99939.1"/>
    </source>
</evidence>
<feature type="region of interest" description="Disordered" evidence="8">
    <location>
        <begin position="1"/>
        <end position="65"/>
    </location>
</feature>
<keyword evidence="4 6" id="KW-1133">Transmembrane helix</keyword>
<dbReference type="EMBL" id="FOHZ01000003">
    <property type="protein sequence ID" value="SES99939.1"/>
    <property type="molecule type" value="Genomic_DNA"/>
</dbReference>
<name>A0A1I0B0W0_9GAMM</name>
<comment type="similarity">
    <text evidence="2 6">Belongs to the band 7/mec-2 family. HflK subfamily.</text>
</comment>
<feature type="region of interest" description="Disordered" evidence="8">
    <location>
        <begin position="356"/>
        <end position="383"/>
    </location>
</feature>
<comment type="subcellular location">
    <subcellularLocation>
        <location evidence="1">Membrane</location>
        <topology evidence="1">Single-pass membrane protein</topology>
    </subcellularLocation>
</comment>
<comment type="subunit">
    <text evidence="6">HflC and HflK may interact to form a multimeric complex.</text>
</comment>
<dbReference type="SUPFAM" id="SSF117892">
    <property type="entry name" value="Band 7/SPFH domain"/>
    <property type="match status" value="1"/>
</dbReference>
<evidence type="ECO:0000313" key="11">
    <source>
        <dbReference type="Proteomes" id="UP000198762"/>
    </source>
</evidence>
<dbReference type="GO" id="GO:0016020">
    <property type="term" value="C:membrane"/>
    <property type="evidence" value="ECO:0007669"/>
    <property type="project" value="UniProtKB-SubCell"/>
</dbReference>
<keyword evidence="7" id="KW-0175">Coiled coil</keyword>
<protein>
    <recommendedName>
        <fullName evidence="6">Protein HflK</fullName>
    </recommendedName>
</protein>
<feature type="compositionally biased region" description="Gly residues" evidence="8">
    <location>
        <begin position="49"/>
        <end position="65"/>
    </location>
</feature>
<dbReference type="InterPro" id="IPR001107">
    <property type="entry name" value="Band_7"/>
</dbReference>
<dbReference type="STRING" id="430453.SAMN04487962_103176"/>
<evidence type="ECO:0000256" key="6">
    <source>
        <dbReference type="RuleBase" id="RU364113"/>
    </source>
</evidence>
<accession>A0A1I0B0W0</accession>
<dbReference type="InterPro" id="IPR020980">
    <property type="entry name" value="Membrane_HflK_N"/>
</dbReference>
<reference evidence="11" key="1">
    <citation type="submission" date="2016-10" db="EMBL/GenBank/DDBJ databases">
        <authorList>
            <person name="Varghese N."/>
            <person name="Submissions S."/>
        </authorList>
    </citation>
    <scope>NUCLEOTIDE SEQUENCE [LARGE SCALE GENOMIC DNA]</scope>
    <source>
        <strain evidence="11">CGMCC 1.6489</strain>
    </source>
</reference>
<feature type="domain" description="Band 7" evidence="9">
    <location>
        <begin position="89"/>
        <end position="249"/>
    </location>
</feature>
<feature type="compositionally biased region" description="Basic and acidic residues" evidence="8">
    <location>
        <begin position="35"/>
        <end position="45"/>
    </location>
</feature>
<dbReference type="InterPro" id="IPR001972">
    <property type="entry name" value="Stomatin_HflK_fam"/>
</dbReference>
<keyword evidence="3 6" id="KW-0812">Transmembrane</keyword>
<evidence type="ECO:0000256" key="2">
    <source>
        <dbReference type="ARBA" id="ARBA00006971"/>
    </source>
</evidence>
<feature type="coiled-coil region" evidence="7">
    <location>
        <begin position="241"/>
        <end position="290"/>
    </location>
</feature>
<organism evidence="10 11">
    <name type="scientific">Marinobacter segnicrescens</name>
    <dbReference type="NCBI Taxonomy" id="430453"/>
    <lineage>
        <taxon>Bacteria</taxon>
        <taxon>Pseudomonadati</taxon>
        <taxon>Pseudomonadota</taxon>
        <taxon>Gammaproteobacteria</taxon>
        <taxon>Pseudomonadales</taxon>
        <taxon>Marinobacteraceae</taxon>
        <taxon>Marinobacter</taxon>
    </lineage>
</organism>
<dbReference type="NCBIfam" id="TIGR01933">
    <property type="entry name" value="hflK"/>
    <property type="match status" value="1"/>
</dbReference>
<feature type="transmembrane region" description="Helical" evidence="6">
    <location>
        <begin position="69"/>
        <end position="88"/>
    </location>
</feature>
<dbReference type="GO" id="GO:0006508">
    <property type="term" value="P:proteolysis"/>
    <property type="evidence" value="ECO:0007669"/>
    <property type="project" value="UniProtKB-KW"/>
</dbReference>
<evidence type="ECO:0000256" key="4">
    <source>
        <dbReference type="ARBA" id="ARBA00022989"/>
    </source>
</evidence>
<keyword evidence="11" id="KW-1185">Reference proteome</keyword>
<dbReference type="Gene3D" id="3.30.479.30">
    <property type="entry name" value="Band 7 domain"/>
    <property type="match status" value="1"/>
</dbReference>
<dbReference type="OrthoDB" id="9779595at2"/>
<keyword evidence="5 6" id="KW-0472">Membrane</keyword>
<evidence type="ECO:0000256" key="1">
    <source>
        <dbReference type="ARBA" id="ARBA00004167"/>
    </source>
</evidence>
<dbReference type="PANTHER" id="PTHR43327:SF2">
    <property type="entry name" value="MODULATOR OF FTSH PROTEASE HFLK"/>
    <property type="match status" value="1"/>
</dbReference>
<dbReference type="GO" id="GO:0008233">
    <property type="term" value="F:peptidase activity"/>
    <property type="evidence" value="ECO:0007669"/>
    <property type="project" value="UniProtKB-KW"/>
</dbReference>
<evidence type="ECO:0000256" key="5">
    <source>
        <dbReference type="ARBA" id="ARBA00023136"/>
    </source>
</evidence>
<sequence length="405" mass="44775">MAWNEPGGNRNDNDPWGTGGGRRGGNDQGPPDLDEALKKGLDKLNRMLGGKGGNRSGGSGGSGGKGGGAGLGAVFALGAIIVVGYVVFQSFYTVDEQERAVVLRFGEYHRTENPGLRFKLPLVEQATKVRVTNVRNAESQGQMLTEDENIVTVDLQVQYRVSDAKAYVLNVRDSNQALAFATDSALRHEVGSSVLDDVLTEGRAELAIRVEQRLQRFLVDYGTGLEIVQVNVESTQPPEAVQDAFREVQRAREDEQRFKEEAETYRNRIVPEARGRAQRLIEEANAYRDEVIERARGETARFTELLSVYQMAPEVTRERMYLQALENVYSNTTKVLVDTASTGNMMYLPLDRMFGSQGGSSSGASNSGSLDSSQRQDEQSIQALTDRVIEELRSRQELNNSRRSR</sequence>
<dbReference type="InterPro" id="IPR036013">
    <property type="entry name" value="Band_7/SPFH_dom_sf"/>
</dbReference>
<keyword evidence="10" id="KW-0645">Protease</keyword>
<evidence type="ECO:0000256" key="8">
    <source>
        <dbReference type="SAM" id="MobiDB-lite"/>
    </source>
</evidence>
<dbReference type="Pfam" id="PF12221">
    <property type="entry name" value="HflK_N"/>
    <property type="match status" value="1"/>
</dbReference>
<comment type="function">
    <text evidence="6">HflC and HflK could encode or regulate a protease.</text>
</comment>
<dbReference type="PRINTS" id="PR00721">
    <property type="entry name" value="STOMATIN"/>
</dbReference>
<evidence type="ECO:0000256" key="7">
    <source>
        <dbReference type="SAM" id="Coils"/>
    </source>
</evidence>
<dbReference type="PANTHER" id="PTHR43327">
    <property type="entry name" value="STOMATIN-LIKE PROTEIN 2, MITOCHONDRIAL"/>
    <property type="match status" value="1"/>
</dbReference>
<dbReference type="Proteomes" id="UP000198762">
    <property type="component" value="Unassembled WGS sequence"/>
</dbReference>
<feature type="compositionally biased region" description="Gly residues" evidence="8">
    <location>
        <begin position="17"/>
        <end position="27"/>
    </location>
</feature>
<dbReference type="SMART" id="SM00244">
    <property type="entry name" value="PHB"/>
    <property type="match status" value="1"/>
</dbReference>
<dbReference type="AlphaFoldDB" id="A0A1I0B0W0"/>
<keyword evidence="10" id="KW-0378">Hydrolase</keyword>
<dbReference type="InterPro" id="IPR010201">
    <property type="entry name" value="HflK"/>
</dbReference>
<dbReference type="Pfam" id="PF01145">
    <property type="entry name" value="Band_7"/>
    <property type="match status" value="1"/>
</dbReference>
<feature type="compositionally biased region" description="Low complexity" evidence="8">
    <location>
        <begin position="362"/>
        <end position="373"/>
    </location>
</feature>
<evidence type="ECO:0000256" key="3">
    <source>
        <dbReference type="ARBA" id="ARBA00022692"/>
    </source>
</evidence>
<dbReference type="RefSeq" id="WP_091849150.1">
    <property type="nucleotide sequence ID" value="NZ_FOHZ01000003.1"/>
</dbReference>
<gene>
    <name evidence="10" type="ORF">SAMN04487962_103176</name>
</gene>
<dbReference type="CDD" id="cd03404">
    <property type="entry name" value="SPFH_HflK"/>
    <property type="match status" value="1"/>
</dbReference>